<evidence type="ECO:0000313" key="3">
    <source>
        <dbReference type="EMBL" id="CAF1450938.1"/>
    </source>
</evidence>
<proteinExistence type="predicted"/>
<keyword evidence="1" id="KW-0472">Membrane</keyword>
<keyword evidence="1" id="KW-0812">Transmembrane</keyword>
<evidence type="ECO:0000313" key="4">
    <source>
        <dbReference type="Proteomes" id="UP000663855"/>
    </source>
</evidence>
<feature type="signal peptide" evidence="2">
    <location>
        <begin position="1"/>
        <end position="17"/>
    </location>
</feature>
<feature type="transmembrane region" description="Helical" evidence="1">
    <location>
        <begin position="408"/>
        <end position="432"/>
    </location>
</feature>
<evidence type="ECO:0000256" key="2">
    <source>
        <dbReference type="SAM" id="SignalP"/>
    </source>
</evidence>
<keyword evidence="1" id="KW-1133">Transmembrane helix</keyword>
<comment type="caution">
    <text evidence="3">The sequence shown here is derived from an EMBL/GenBank/DDBJ whole genome shotgun (WGS) entry which is preliminary data.</text>
</comment>
<dbReference type="EMBL" id="CAJNOV010011543">
    <property type="protein sequence ID" value="CAF1450938.1"/>
    <property type="molecule type" value="Genomic_DNA"/>
</dbReference>
<protein>
    <submittedName>
        <fullName evidence="3">Uncharacterized protein</fullName>
    </submittedName>
</protein>
<dbReference type="Proteomes" id="UP000663855">
    <property type="component" value="Unassembled WGS sequence"/>
</dbReference>
<sequence length="712" mass="78563">MIIWLLFLSFSSIFVDAAHFNGGTIAWAPIDINSNSSPVAISITQTYSWSYPLITCTTNVPVSSGKGDANLTCIANCSTDGGYSSAPIDILTDCTSSSSTLGMMKSERTVNITLNIGAYFYLAYQDSAWRSLYNTTGSLDWSIATLIDLRLRSDGIVNTPPVANVLSPQYVIVNTTNLINIPVSDVNVGDDLRCRWAINGIVNECSSICYPGALPNNTILSNCTLSFMSIVPGVWYSVALQVEDFINTTSNSPMSSVPVQFLIYVQPTPVCSIAPVMIAMTDCLEVQTNVSKNFTLYIMNLCNSTATITEVIQSKTITGMTASSVKNSTTNTSLAYITLSWTPQASQIGTQELCAYAYNSLVVRSTQYCIIFTVTASTPNCPVTTIAVTPSNTTAPTNTATSSISIPLVVGLSLLGLLLALCCCCCWLYYFFRNSRGQSRRKKPLGETESQNKSSKLPESFFSRNFPFKMWNNNHGFHKMPNKQDRISSLQSSTSKSLLWMSNDKKSFTTTPNNESHNFDQSFALESFQSNVSVPPQYSSQKIPRNKVSAVSESSEFAANQRKQIINHFTTLNSSSADINMQRLNSSVYYDDFLNAMQMSGDEITRVGKSDIKQKITPRTSKRGRSVSINHNNDSQQIMEQHTPRTKKIIVTRIKSLSSSRQPRKNHETAVFPENAGEHTNYKTIVPSFQHQKSKTLSHRSNNRKIGVHVMN</sequence>
<reference evidence="3" key="1">
    <citation type="submission" date="2021-02" db="EMBL/GenBank/DDBJ databases">
        <authorList>
            <person name="Nowell W R."/>
        </authorList>
    </citation>
    <scope>NUCLEOTIDE SEQUENCE</scope>
</reference>
<organism evidence="3 4">
    <name type="scientific">Rotaria magnacalcarata</name>
    <dbReference type="NCBI Taxonomy" id="392030"/>
    <lineage>
        <taxon>Eukaryota</taxon>
        <taxon>Metazoa</taxon>
        <taxon>Spiralia</taxon>
        <taxon>Gnathifera</taxon>
        <taxon>Rotifera</taxon>
        <taxon>Eurotatoria</taxon>
        <taxon>Bdelloidea</taxon>
        <taxon>Philodinida</taxon>
        <taxon>Philodinidae</taxon>
        <taxon>Rotaria</taxon>
    </lineage>
</organism>
<evidence type="ECO:0000256" key="1">
    <source>
        <dbReference type="SAM" id="Phobius"/>
    </source>
</evidence>
<dbReference type="AlphaFoldDB" id="A0A815PKC8"/>
<accession>A0A815PKC8</accession>
<gene>
    <name evidence="3" type="ORF">CJN711_LOCUS24561</name>
</gene>
<feature type="chain" id="PRO_5032751621" evidence="2">
    <location>
        <begin position="18"/>
        <end position="712"/>
    </location>
</feature>
<name>A0A815PKC8_9BILA</name>
<keyword evidence="2" id="KW-0732">Signal</keyword>